<protein>
    <submittedName>
        <fullName evidence="1">Uncharacterized protein</fullName>
    </submittedName>
</protein>
<keyword evidence="2" id="KW-1185">Reference proteome</keyword>
<evidence type="ECO:0000313" key="2">
    <source>
        <dbReference type="Proteomes" id="UP000675163"/>
    </source>
</evidence>
<dbReference type="RefSeq" id="WP_209703991.1">
    <property type="nucleotide sequence ID" value="NZ_JAFIDA010000001.1"/>
</dbReference>
<reference evidence="1" key="1">
    <citation type="submission" date="2021-02" db="EMBL/GenBank/DDBJ databases">
        <title>Sequencing the genomes of 1000 actinobacteria strains.</title>
        <authorList>
            <person name="Klenk H.-P."/>
        </authorList>
    </citation>
    <scope>NUCLEOTIDE SEQUENCE</scope>
    <source>
        <strain evidence="1">DSM 22850</strain>
    </source>
</reference>
<name>A0A940PRG1_9MICO</name>
<comment type="caution">
    <text evidence="1">The sequence shown here is derived from an EMBL/GenBank/DDBJ whole genome shotgun (WGS) entry which is preliminary data.</text>
</comment>
<dbReference type="AlphaFoldDB" id="A0A940PRG1"/>
<evidence type="ECO:0000313" key="1">
    <source>
        <dbReference type="EMBL" id="MBP1324875.1"/>
    </source>
</evidence>
<gene>
    <name evidence="1" type="ORF">JOF28_000107</name>
</gene>
<sequence>MNQNTHLRLAASVVTGGLALLALTGCAFIEDIQKTSADAWAVTYEVSTDTEAATPLQQVTYLDQETRAVEVAPVTLDEALAQPTAAEDTASWQTDTLALTGAKVSVSATPPATVTAHCRILLDGEREIAAETGGPGEEVTCEAVTPPFDK</sequence>
<organism evidence="1 2">
    <name type="scientific">Leucobacter exalbidus</name>
    <dbReference type="NCBI Taxonomy" id="662960"/>
    <lineage>
        <taxon>Bacteria</taxon>
        <taxon>Bacillati</taxon>
        <taxon>Actinomycetota</taxon>
        <taxon>Actinomycetes</taxon>
        <taxon>Micrococcales</taxon>
        <taxon>Microbacteriaceae</taxon>
        <taxon>Leucobacter</taxon>
    </lineage>
</organism>
<accession>A0A940PRG1</accession>
<dbReference type="EMBL" id="JAFIDA010000001">
    <property type="protein sequence ID" value="MBP1324875.1"/>
    <property type="molecule type" value="Genomic_DNA"/>
</dbReference>
<dbReference type="Proteomes" id="UP000675163">
    <property type="component" value="Unassembled WGS sequence"/>
</dbReference>
<proteinExistence type="predicted"/>